<feature type="transmembrane region" description="Helical" evidence="8">
    <location>
        <begin position="181"/>
        <end position="201"/>
    </location>
</feature>
<keyword evidence="2" id="KW-1003">Cell membrane</keyword>
<dbReference type="PANTHER" id="PTHR33908">
    <property type="entry name" value="MANNOSYLTRANSFERASE YKCB-RELATED"/>
    <property type="match status" value="1"/>
</dbReference>
<keyword evidence="3 10" id="KW-0328">Glycosyltransferase</keyword>
<protein>
    <submittedName>
        <fullName evidence="10">ArnT family glycosyltransferase</fullName>
        <ecNumber evidence="10">2.4.-.-</ecNumber>
    </submittedName>
</protein>
<dbReference type="GO" id="GO:0016757">
    <property type="term" value="F:glycosyltransferase activity"/>
    <property type="evidence" value="ECO:0007669"/>
    <property type="project" value="UniProtKB-KW"/>
</dbReference>
<feature type="transmembrane region" description="Helical" evidence="8">
    <location>
        <begin position="360"/>
        <end position="381"/>
    </location>
</feature>
<reference evidence="10 11" key="1">
    <citation type="submission" date="2024-09" db="EMBL/GenBank/DDBJ databases">
        <authorList>
            <person name="Sun Q."/>
            <person name="Mori K."/>
        </authorList>
    </citation>
    <scope>NUCLEOTIDE SEQUENCE [LARGE SCALE GENOMIC DNA]</scope>
    <source>
        <strain evidence="10 11">CCM 7415</strain>
    </source>
</reference>
<evidence type="ECO:0000256" key="1">
    <source>
        <dbReference type="ARBA" id="ARBA00004651"/>
    </source>
</evidence>
<evidence type="ECO:0000256" key="8">
    <source>
        <dbReference type="SAM" id="Phobius"/>
    </source>
</evidence>
<feature type="transmembrane region" description="Helical" evidence="8">
    <location>
        <begin position="271"/>
        <end position="289"/>
    </location>
</feature>
<dbReference type="EMBL" id="JBHLVX010000025">
    <property type="protein sequence ID" value="MFC0267881.1"/>
    <property type="molecule type" value="Genomic_DNA"/>
</dbReference>
<sequence length="551" mass="60662">MTARHLLLPARLWQRGAAMLEKERAATFASLVAWLACTLAFQLRPLIPIDETRYVSIAWEMWLSHQWWVAHMNGVPYADKPPLLFWLINLGWGVFGVNDWWPRLIMPLASLLGLLKLYRIALHLGYSRRAAGLAPALLMSMLMWWLYSGTLMFDVLLSACLLGAVAALVDNTSPRQRALRIALWLSLALLAKGPAVLLSWLPILAALPLYRERWPGRRGYLLLWTASLAALLVLLGWALSSAWLGGGAYAQDLLWHQSVGRLQQGADHARPFWWYLPLLPLLMLPWSLWPPAWPLRQPMPAAATGVPPGARRLLWVWLLIPLALFSLVSGKQIHYLMPLLPALALLIADALTRADDSRRRLWLPALLPLALGGCGLALATFGNAELHAIVAPVGALAVLLPGIALTILHLTPRAASVAVTMLVPLALAATLGAMLSPLWPRLDATRPAAALAQVEKTGAALAWYGSDYQASFQFAGRLRRPLIETGSGLMALCRWRQNHPNGWVIGDARDLPTPPAGLSVRRFNWRGHALLFLSPPALRTVTSTSLCTEAP</sequence>
<dbReference type="Proteomes" id="UP001589814">
    <property type="component" value="Unassembled WGS sequence"/>
</dbReference>
<keyword evidence="7 8" id="KW-0472">Membrane</keyword>
<name>A0ABV6G2N4_9GAMM</name>
<organism evidence="10 11">
    <name type="scientific">Kushneria aurantia</name>
    <dbReference type="NCBI Taxonomy" id="504092"/>
    <lineage>
        <taxon>Bacteria</taxon>
        <taxon>Pseudomonadati</taxon>
        <taxon>Pseudomonadota</taxon>
        <taxon>Gammaproteobacteria</taxon>
        <taxon>Oceanospirillales</taxon>
        <taxon>Halomonadaceae</taxon>
        <taxon>Kushneria</taxon>
    </lineage>
</organism>
<dbReference type="InterPro" id="IPR038731">
    <property type="entry name" value="RgtA/B/C-like"/>
</dbReference>
<gene>
    <name evidence="10" type="ORF">ACFFHW_07745</name>
</gene>
<comment type="caution">
    <text evidence="10">The sequence shown here is derived from an EMBL/GenBank/DDBJ whole genome shotgun (WGS) entry which is preliminary data.</text>
</comment>
<dbReference type="RefSeq" id="WP_019952783.1">
    <property type="nucleotide sequence ID" value="NZ_JBHLVX010000025.1"/>
</dbReference>
<feature type="transmembrane region" description="Helical" evidence="8">
    <location>
        <begin position="309"/>
        <end position="328"/>
    </location>
</feature>
<proteinExistence type="predicted"/>
<keyword evidence="6 8" id="KW-1133">Transmembrane helix</keyword>
<dbReference type="Pfam" id="PF13231">
    <property type="entry name" value="PMT_2"/>
    <property type="match status" value="1"/>
</dbReference>
<evidence type="ECO:0000256" key="7">
    <source>
        <dbReference type="ARBA" id="ARBA00023136"/>
    </source>
</evidence>
<evidence type="ECO:0000313" key="11">
    <source>
        <dbReference type="Proteomes" id="UP001589814"/>
    </source>
</evidence>
<evidence type="ECO:0000259" key="9">
    <source>
        <dbReference type="Pfam" id="PF13231"/>
    </source>
</evidence>
<dbReference type="EC" id="2.4.-.-" evidence="10"/>
<feature type="transmembrane region" description="Helical" evidence="8">
    <location>
        <begin position="388"/>
        <end position="408"/>
    </location>
</feature>
<evidence type="ECO:0000256" key="2">
    <source>
        <dbReference type="ARBA" id="ARBA00022475"/>
    </source>
</evidence>
<keyword evidence="11" id="KW-1185">Reference proteome</keyword>
<feature type="transmembrane region" description="Helical" evidence="8">
    <location>
        <begin position="221"/>
        <end position="250"/>
    </location>
</feature>
<feature type="domain" description="Glycosyltransferase RgtA/B/C/D-like" evidence="9">
    <location>
        <begin position="79"/>
        <end position="237"/>
    </location>
</feature>
<evidence type="ECO:0000256" key="3">
    <source>
        <dbReference type="ARBA" id="ARBA00022676"/>
    </source>
</evidence>
<keyword evidence="4 10" id="KW-0808">Transferase</keyword>
<evidence type="ECO:0000256" key="5">
    <source>
        <dbReference type="ARBA" id="ARBA00022692"/>
    </source>
</evidence>
<evidence type="ECO:0000256" key="6">
    <source>
        <dbReference type="ARBA" id="ARBA00022989"/>
    </source>
</evidence>
<dbReference type="InterPro" id="IPR050297">
    <property type="entry name" value="LipidA_mod_glycosyltrf_83"/>
</dbReference>
<feature type="transmembrane region" description="Helical" evidence="8">
    <location>
        <begin position="414"/>
        <end position="436"/>
    </location>
</feature>
<evidence type="ECO:0000313" key="10">
    <source>
        <dbReference type="EMBL" id="MFC0267881.1"/>
    </source>
</evidence>
<accession>A0ABV6G2N4</accession>
<comment type="subcellular location">
    <subcellularLocation>
        <location evidence="1">Cell membrane</location>
        <topology evidence="1">Multi-pass membrane protein</topology>
    </subcellularLocation>
</comment>
<keyword evidence="5 8" id="KW-0812">Transmembrane</keyword>
<evidence type="ECO:0000256" key="4">
    <source>
        <dbReference type="ARBA" id="ARBA00022679"/>
    </source>
</evidence>
<feature type="transmembrane region" description="Helical" evidence="8">
    <location>
        <begin position="153"/>
        <end position="169"/>
    </location>
</feature>
<dbReference type="PANTHER" id="PTHR33908:SF3">
    <property type="entry name" value="UNDECAPRENYL PHOSPHATE-ALPHA-4-AMINO-4-DEOXY-L-ARABINOSE ARABINOSYL TRANSFERASE"/>
    <property type="match status" value="1"/>
</dbReference>